<accession>A0A7S4VES9</accession>
<dbReference type="EMBL" id="HBNS01018572">
    <property type="protein sequence ID" value="CAE4607002.1"/>
    <property type="molecule type" value="Transcribed_RNA"/>
</dbReference>
<reference evidence="2" key="1">
    <citation type="submission" date="2021-01" db="EMBL/GenBank/DDBJ databases">
        <authorList>
            <person name="Corre E."/>
            <person name="Pelletier E."/>
            <person name="Niang G."/>
            <person name="Scheremetjew M."/>
            <person name="Finn R."/>
            <person name="Kale V."/>
            <person name="Holt S."/>
            <person name="Cochrane G."/>
            <person name="Meng A."/>
            <person name="Brown T."/>
            <person name="Cohen L."/>
        </authorList>
    </citation>
    <scope>NUCLEOTIDE SEQUENCE</scope>
    <source>
        <strain evidence="2">GSO104</strain>
    </source>
</reference>
<feature type="compositionally biased region" description="Basic residues" evidence="1">
    <location>
        <begin position="277"/>
        <end position="286"/>
    </location>
</feature>
<proteinExistence type="predicted"/>
<feature type="compositionally biased region" description="Pro residues" evidence="1">
    <location>
        <begin position="126"/>
        <end position="146"/>
    </location>
</feature>
<feature type="compositionally biased region" description="Low complexity" evidence="1">
    <location>
        <begin position="226"/>
        <end position="260"/>
    </location>
</feature>
<evidence type="ECO:0000256" key="1">
    <source>
        <dbReference type="SAM" id="MobiDB-lite"/>
    </source>
</evidence>
<organism evidence="2">
    <name type="scientific">Ditylum brightwellii</name>
    <dbReference type="NCBI Taxonomy" id="49249"/>
    <lineage>
        <taxon>Eukaryota</taxon>
        <taxon>Sar</taxon>
        <taxon>Stramenopiles</taxon>
        <taxon>Ochrophyta</taxon>
        <taxon>Bacillariophyta</taxon>
        <taxon>Mediophyceae</taxon>
        <taxon>Lithodesmiophycidae</taxon>
        <taxon>Lithodesmiales</taxon>
        <taxon>Lithodesmiaceae</taxon>
        <taxon>Ditylum</taxon>
    </lineage>
</organism>
<sequence length="286" mass="32238">MEALETNLEARTSVAEGAALPAVQQVNENERNSFILSCNQTRQQLLDNYAWQFRHLLAVQQQILTKANLPGFEGPTVDVSVISLQSKICGFMHQSFYLRAKIGEDQHISMLKKQEENLSRKKTNTSPPPPPPHMPPPPPPPLPRPLSPHRNNQGIPAQMHPPTNLLPIPPIHAQQGHPNMPPAQQIGSQSFQPPPHFGHGAHQFPYQQPMQAFPQPPPPPPPPPMFAQHGQQVPPVQMPPMMHQQNNPMQMMPQMGQHPYQHPPQHQPQSGQQSGRFQKRRQKKNY</sequence>
<gene>
    <name evidence="2" type="ORF">DBRI00130_LOCUS14813</name>
</gene>
<feature type="compositionally biased region" description="Pro residues" evidence="1">
    <location>
        <begin position="214"/>
        <end position="225"/>
    </location>
</feature>
<protein>
    <submittedName>
        <fullName evidence="2">Uncharacterized protein</fullName>
    </submittedName>
</protein>
<name>A0A7S4VES9_9STRA</name>
<feature type="region of interest" description="Disordered" evidence="1">
    <location>
        <begin position="115"/>
        <end position="286"/>
    </location>
</feature>
<evidence type="ECO:0000313" key="2">
    <source>
        <dbReference type="EMBL" id="CAE4607002.1"/>
    </source>
</evidence>
<dbReference type="AlphaFoldDB" id="A0A7S4VES9"/>
<feature type="compositionally biased region" description="Low complexity" evidence="1">
    <location>
        <begin position="203"/>
        <end position="213"/>
    </location>
</feature>